<keyword evidence="3" id="KW-0233">DNA recombination</keyword>
<dbReference type="PANTHER" id="PTHR33217:SF9">
    <property type="entry name" value="MUTATOR FAMILY TRANSPOSASE"/>
    <property type="match status" value="1"/>
</dbReference>
<comment type="caution">
    <text evidence="4">The sequence shown here is derived from an EMBL/GenBank/DDBJ whole genome shotgun (WGS) entry which is preliminary data.</text>
</comment>
<keyword evidence="2" id="KW-0238">DNA-binding</keyword>
<organism evidence="4">
    <name type="scientific">marine sediment metagenome</name>
    <dbReference type="NCBI Taxonomy" id="412755"/>
    <lineage>
        <taxon>unclassified sequences</taxon>
        <taxon>metagenomes</taxon>
        <taxon>ecological metagenomes</taxon>
    </lineage>
</organism>
<evidence type="ECO:0000256" key="3">
    <source>
        <dbReference type="ARBA" id="ARBA00023172"/>
    </source>
</evidence>
<protein>
    <recommendedName>
        <fullName evidence="5">Mutator family transposase</fullName>
    </recommendedName>
</protein>
<dbReference type="EMBL" id="LAZR01043113">
    <property type="protein sequence ID" value="KKL07874.1"/>
    <property type="molecule type" value="Genomic_DNA"/>
</dbReference>
<proteinExistence type="predicted"/>
<dbReference type="NCBIfam" id="NF033543">
    <property type="entry name" value="transpos_IS256"/>
    <property type="match status" value="1"/>
</dbReference>
<keyword evidence="1" id="KW-0815">Transposition</keyword>
<evidence type="ECO:0000313" key="4">
    <source>
        <dbReference type="EMBL" id="KKL07874.1"/>
    </source>
</evidence>
<dbReference type="AlphaFoldDB" id="A0A0F9AE68"/>
<dbReference type="InterPro" id="IPR001207">
    <property type="entry name" value="Transposase_mutator"/>
</dbReference>
<evidence type="ECO:0000256" key="2">
    <source>
        <dbReference type="ARBA" id="ARBA00023125"/>
    </source>
</evidence>
<name>A0A0F9AE68_9ZZZZ</name>
<evidence type="ECO:0008006" key="5">
    <source>
        <dbReference type="Google" id="ProtNLM"/>
    </source>
</evidence>
<dbReference type="GO" id="GO:0006313">
    <property type="term" value="P:DNA transposition"/>
    <property type="evidence" value="ECO:0007669"/>
    <property type="project" value="InterPro"/>
</dbReference>
<accession>A0A0F9AE68</accession>
<dbReference type="GO" id="GO:0003677">
    <property type="term" value="F:DNA binding"/>
    <property type="evidence" value="ECO:0007669"/>
    <property type="project" value="UniProtKB-KW"/>
</dbReference>
<dbReference type="GO" id="GO:0004803">
    <property type="term" value="F:transposase activity"/>
    <property type="evidence" value="ECO:0007669"/>
    <property type="project" value="InterPro"/>
</dbReference>
<dbReference type="PROSITE" id="PS01007">
    <property type="entry name" value="TRANSPOSASE_MUTATOR"/>
    <property type="match status" value="1"/>
</dbReference>
<gene>
    <name evidence="4" type="ORF">LCGC14_2581640</name>
</gene>
<sequence length="247" mass="27347">LELRRIGGLKATFTQNAECMLVIIGATPEGKKELIGFQVGLRESAQSWHELLTDIKGRGLSVAPEIAVGDGAMGFWNALDKTFPRTKHQRCWVHKVKNVQNCFPKQMAPAVKSDLDDIQHAGTRAEADAALAVFSEKYGVKYPKGVACLTKDEEAMLAFFDFPAEHWGHLRTSNPIESVFATVRHRTVRTKGALSQKTAKLMVFTLIQAASKKWLRLKGRNQLPKVIEGIKFNNGVEVTNDTENCAA</sequence>
<reference evidence="4" key="1">
    <citation type="journal article" date="2015" name="Nature">
        <title>Complex archaea that bridge the gap between prokaryotes and eukaryotes.</title>
        <authorList>
            <person name="Spang A."/>
            <person name="Saw J.H."/>
            <person name="Jorgensen S.L."/>
            <person name="Zaremba-Niedzwiedzka K."/>
            <person name="Martijn J."/>
            <person name="Lind A.E."/>
            <person name="van Eijk R."/>
            <person name="Schleper C."/>
            <person name="Guy L."/>
            <person name="Ettema T.J."/>
        </authorList>
    </citation>
    <scope>NUCLEOTIDE SEQUENCE</scope>
</reference>
<dbReference type="PANTHER" id="PTHR33217">
    <property type="entry name" value="TRANSPOSASE FOR INSERTION SEQUENCE ELEMENT IS1081"/>
    <property type="match status" value="1"/>
</dbReference>
<evidence type="ECO:0000256" key="1">
    <source>
        <dbReference type="ARBA" id="ARBA00022578"/>
    </source>
</evidence>
<dbReference type="Pfam" id="PF00872">
    <property type="entry name" value="Transposase_mut"/>
    <property type="match status" value="1"/>
</dbReference>
<feature type="non-terminal residue" evidence="4">
    <location>
        <position position="1"/>
    </location>
</feature>